<dbReference type="EMBL" id="BRXW01000139">
    <property type="protein sequence ID" value="GMI09632.1"/>
    <property type="molecule type" value="Genomic_DNA"/>
</dbReference>
<evidence type="ECO:0000256" key="3">
    <source>
        <dbReference type="ARBA" id="ARBA00022801"/>
    </source>
</evidence>
<evidence type="ECO:0000256" key="2">
    <source>
        <dbReference type="ARBA" id="ARBA00022729"/>
    </source>
</evidence>
<dbReference type="InterPro" id="IPR029058">
    <property type="entry name" value="AB_hydrolase_fold"/>
</dbReference>
<keyword evidence="2 9" id="KW-0732">Signal</keyword>
<evidence type="ECO:0000256" key="8">
    <source>
        <dbReference type="ARBA" id="ARBA00093353"/>
    </source>
</evidence>
<comment type="function">
    <text evidence="8">Catalyzes the cleavage of thioester bonds from S-palmitoyl-CoA or S-palmitoyl-N-acetylcysteamine (unbranched structures) but does not have activity against palmitoylcysteine or palmitoylated proteins, branched structures or bulky head groups. Conversely, hydrolyzes both long and short chain fatty acyl-CoA substrate.</text>
</comment>
<gene>
    <name evidence="10" type="ORF">TrLO_g6571</name>
</gene>
<dbReference type="Pfam" id="PF02089">
    <property type="entry name" value="Palm_thioest"/>
    <property type="match status" value="1"/>
</dbReference>
<protein>
    <recommendedName>
        <fullName evidence="6">palmitoyl-CoA hydrolase</fullName>
        <ecNumber evidence="6">3.1.2.2</ecNumber>
    </recommendedName>
</protein>
<keyword evidence="5" id="KW-0458">Lysosome</keyword>
<keyword evidence="4" id="KW-0325">Glycoprotein</keyword>
<keyword evidence="3" id="KW-0378">Hydrolase</keyword>
<sequence>MKFSALLATLSALLASASAYKPVLVLHGIDGDANQYTNFVADLIEEHPGTNAQALKVFEGTPTSWVQLNYQVEHIASTINDIVSASPDDFNDGYHLVCHSQGALICRCLTEYIDTHNIDTLVSMAGPQMGVYDEAFFSFFPDSIGKLTLEEIYYVAYTSVFQDTLSVANMWSDPNHVKDYLSDNSFLPKYNNLIDHDKKEAFKTNFLSLSKAVFVVGSQADGVTYDGGIGPWQAAIFDYYDTEGNFVDMKNQTVYTDDTFGLKTMDERGDLVLGVVEGVSHNEWFNNPDIYKKYVFPHCT</sequence>
<accession>A0A9W7KS37</accession>
<evidence type="ECO:0000256" key="6">
    <source>
        <dbReference type="ARBA" id="ARBA00038848"/>
    </source>
</evidence>
<dbReference type="Proteomes" id="UP001165122">
    <property type="component" value="Unassembled WGS sequence"/>
</dbReference>
<feature type="signal peptide" evidence="9">
    <location>
        <begin position="1"/>
        <end position="19"/>
    </location>
</feature>
<evidence type="ECO:0000313" key="11">
    <source>
        <dbReference type="Proteomes" id="UP001165122"/>
    </source>
</evidence>
<reference evidence="11" key="1">
    <citation type="journal article" date="2023" name="Commun. Biol.">
        <title>Genome analysis of Parmales, the sister group of diatoms, reveals the evolutionary specialization of diatoms from phago-mixotrophs to photoautotrophs.</title>
        <authorList>
            <person name="Ban H."/>
            <person name="Sato S."/>
            <person name="Yoshikawa S."/>
            <person name="Yamada K."/>
            <person name="Nakamura Y."/>
            <person name="Ichinomiya M."/>
            <person name="Sato N."/>
            <person name="Blanc-Mathieu R."/>
            <person name="Endo H."/>
            <person name="Kuwata A."/>
            <person name="Ogata H."/>
        </authorList>
    </citation>
    <scope>NUCLEOTIDE SEQUENCE [LARGE SCALE GENOMIC DNA]</scope>
    <source>
        <strain evidence="11">NIES 3700</strain>
    </source>
</reference>
<evidence type="ECO:0000256" key="4">
    <source>
        <dbReference type="ARBA" id="ARBA00023180"/>
    </source>
</evidence>
<organism evidence="10 11">
    <name type="scientific">Triparma laevis f. longispina</name>
    <dbReference type="NCBI Taxonomy" id="1714387"/>
    <lineage>
        <taxon>Eukaryota</taxon>
        <taxon>Sar</taxon>
        <taxon>Stramenopiles</taxon>
        <taxon>Ochrophyta</taxon>
        <taxon>Bolidophyceae</taxon>
        <taxon>Parmales</taxon>
        <taxon>Triparmaceae</taxon>
        <taxon>Triparma</taxon>
    </lineage>
</organism>
<dbReference type="Gene3D" id="3.40.50.1820">
    <property type="entry name" value="alpha/beta hydrolase"/>
    <property type="match status" value="1"/>
</dbReference>
<comment type="caution">
    <text evidence="10">The sequence shown here is derived from an EMBL/GenBank/DDBJ whole genome shotgun (WGS) entry which is preliminary data.</text>
</comment>
<evidence type="ECO:0000256" key="7">
    <source>
        <dbReference type="ARBA" id="ARBA00093223"/>
    </source>
</evidence>
<evidence type="ECO:0000256" key="9">
    <source>
        <dbReference type="SAM" id="SignalP"/>
    </source>
</evidence>
<evidence type="ECO:0000256" key="1">
    <source>
        <dbReference type="ARBA" id="ARBA00004371"/>
    </source>
</evidence>
<dbReference type="SUPFAM" id="SSF53474">
    <property type="entry name" value="alpha/beta-Hydrolases"/>
    <property type="match status" value="1"/>
</dbReference>
<dbReference type="EC" id="3.1.2.2" evidence="6"/>
<dbReference type="AlphaFoldDB" id="A0A9W7KS37"/>
<proteinExistence type="predicted"/>
<comment type="catalytic activity">
    <reaction evidence="7">
        <text>S-hexadecanoyl-N-acetylcysteamine + H2O = N-acetylcysteamine + hexadecanoate + H(+)</text>
        <dbReference type="Rhea" id="RHEA:84099"/>
        <dbReference type="ChEBI" id="CHEBI:7896"/>
        <dbReference type="ChEBI" id="CHEBI:15377"/>
        <dbReference type="ChEBI" id="CHEBI:15378"/>
        <dbReference type="ChEBI" id="CHEBI:74410"/>
        <dbReference type="ChEBI" id="CHEBI:233601"/>
    </reaction>
</comment>
<dbReference type="OrthoDB" id="155976at2759"/>
<name>A0A9W7KS37_9STRA</name>
<evidence type="ECO:0000256" key="5">
    <source>
        <dbReference type="ARBA" id="ARBA00023228"/>
    </source>
</evidence>
<comment type="subcellular location">
    <subcellularLocation>
        <location evidence="1">Lysosome</location>
    </subcellularLocation>
</comment>
<dbReference type="PANTHER" id="PTHR11247">
    <property type="entry name" value="PALMITOYL-PROTEIN THIOESTERASE/DOLICHYLDIPHOSPHATASE 1"/>
    <property type="match status" value="1"/>
</dbReference>
<evidence type="ECO:0000313" key="10">
    <source>
        <dbReference type="EMBL" id="GMI09632.1"/>
    </source>
</evidence>
<dbReference type="GO" id="GO:0005764">
    <property type="term" value="C:lysosome"/>
    <property type="evidence" value="ECO:0007669"/>
    <property type="project" value="UniProtKB-SubCell"/>
</dbReference>
<dbReference type="GO" id="GO:0016790">
    <property type="term" value="F:thiolester hydrolase activity"/>
    <property type="evidence" value="ECO:0007669"/>
    <property type="project" value="TreeGrafter"/>
</dbReference>
<keyword evidence="11" id="KW-1185">Reference proteome</keyword>
<dbReference type="PANTHER" id="PTHR11247:SF27">
    <property type="entry name" value="LYSOSOMAL THIOESTERASE PPT2"/>
    <property type="match status" value="1"/>
</dbReference>
<feature type="chain" id="PRO_5040842014" description="palmitoyl-CoA hydrolase" evidence="9">
    <location>
        <begin position="20"/>
        <end position="300"/>
    </location>
</feature>